<dbReference type="AlphaFoldDB" id="A0A4P6MWD2"/>
<dbReference type="KEGG" id="jli:EXU32_07820"/>
<protein>
    <submittedName>
        <fullName evidence="2">Nuclear transport factor 2 family protein</fullName>
    </submittedName>
</protein>
<evidence type="ECO:0000259" key="1">
    <source>
        <dbReference type="Pfam" id="PF14534"/>
    </source>
</evidence>
<proteinExistence type="predicted"/>
<accession>A0A4P6MWD2</accession>
<dbReference type="EMBL" id="CP036164">
    <property type="protein sequence ID" value="QBF46167.1"/>
    <property type="molecule type" value="Genomic_DNA"/>
</dbReference>
<evidence type="ECO:0000313" key="2">
    <source>
        <dbReference type="EMBL" id="QBF46167.1"/>
    </source>
</evidence>
<dbReference type="Pfam" id="PF14534">
    <property type="entry name" value="DUF4440"/>
    <property type="match status" value="1"/>
</dbReference>
<name>A0A4P6MWD2_9MICO</name>
<dbReference type="Gene3D" id="3.10.450.50">
    <property type="match status" value="1"/>
</dbReference>
<organism evidence="2 3">
    <name type="scientific">Janibacter limosus</name>
    <dbReference type="NCBI Taxonomy" id="53458"/>
    <lineage>
        <taxon>Bacteria</taxon>
        <taxon>Bacillati</taxon>
        <taxon>Actinomycetota</taxon>
        <taxon>Actinomycetes</taxon>
        <taxon>Micrococcales</taxon>
        <taxon>Intrasporangiaceae</taxon>
        <taxon>Janibacter</taxon>
    </lineage>
</organism>
<dbReference type="RefSeq" id="WP_130629392.1">
    <property type="nucleotide sequence ID" value="NZ_CP036164.1"/>
</dbReference>
<evidence type="ECO:0000313" key="3">
    <source>
        <dbReference type="Proteomes" id="UP000290408"/>
    </source>
</evidence>
<gene>
    <name evidence="2" type="ORF">EXU32_07820</name>
</gene>
<reference evidence="2 3" key="1">
    <citation type="submission" date="2019-02" db="EMBL/GenBank/DDBJ databases">
        <title>Genomic data mining of an Antarctic deep-sea actinobacterium, Janibacterlimosus P3-3-X1.</title>
        <authorList>
            <person name="Liao L."/>
            <person name="Chen B."/>
        </authorList>
    </citation>
    <scope>NUCLEOTIDE SEQUENCE [LARGE SCALE GENOMIC DNA]</scope>
    <source>
        <strain evidence="2 3">P3-3-X1</strain>
    </source>
</reference>
<dbReference type="InterPro" id="IPR032710">
    <property type="entry name" value="NTF2-like_dom_sf"/>
</dbReference>
<dbReference type="SUPFAM" id="SSF54427">
    <property type="entry name" value="NTF2-like"/>
    <property type="match status" value="1"/>
</dbReference>
<keyword evidence="3" id="KW-1185">Reference proteome</keyword>
<feature type="domain" description="DUF4440" evidence="1">
    <location>
        <begin position="9"/>
        <end position="109"/>
    </location>
</feature>
<dbReference type="InterPro" id="IPR027843">
    <property type="entry name" value="DUF4440"/>
</dbReference>
<dbReference type="OrthoDB" id="7845843at2"/>
<sequence>MDESAITTVIELERQLQSPAVRADSDGLLELLAPDFIEVGASGRRWDRDSILELLDQESDDDDAVPIEIHDLRGRVIAPGVIQVSWDSDQGGRRARRTSLWCQRGRGWQQIHHQGTLLP</sequence>
<dbReference type="Proteomes" id="UP000290408">
    <property type="component" value="Chromosome"/>
</dbReference>